<dbReference type="OrthoDB" id="2637769at2"/>
<evidence type="ECO:0000313" key="1">
    <source>
        <dbReference type="EMBL" id="KMW23691.1"/>
    </source>
</evidence>
<gene>
    <name evidence="1" type="ORF">HMPREF9470_00907</name>
</gene>
<dbReference type="RefSeq" id="WP_048929306.1">
    <property type="nucleotide sequence ID" value="NZ_KQ235876.1"/>
</dbReference>
<evidence type="ECO:0000313" key="2">
    <source>
        <dbReference type="Proteomes" id="UP000037392"/>
    </source>
</evidence>
<proteinExistence type="predicted"/>
<sequence>MRLKRSRLGTYHHRAAIPKKDSEGSLYTEYGPAASIQAEEWPAGGKVQTEMYGQQLPNIRNLRIQGTYQEVPGSGKVSYAIADGPIITANDGICLYVSGEAEPDYRVVAIYPYRFLTLEVEKL</sequence>
<dbReference type="Proteomes" id="UP000037392">
    <property type="component" value="Unassembled WGS sequence"/>
</dbReference>
<dbReference type="GeneID" id="93165686"/>
<organism evidence="1 2">
    <name type="scientific">[Clostridium] citroniae WAL-19142</name>
    <dbReference type="NCBI Taxonomy" id="742734"/>
    <lineage>
        <taxon>Bacteria</taxon>
        <taxon>Bacillati</taxon>
        <taxon>Bacillota</taxon>
        <taxon>Clostridia</taxon>
        <taxon>Lachnospirales</taxon>
        <taxon>Lachnospiraceae</taxon>
        <taxon>Enterocloster</taxon>
    </lineage>
</organism>
<protein>
    <submittedName>
        <fullName evidence="1">Uncharacterized protein</fullName>
    </submittedName>
</protein>
<dbReference type="EMBL" id="ADLK01000005">
    <property type="protein sequence ID" value="KMW23691.1"/>
    <property type="molecule type" value="Genomic_DNA"/>
</dbReference>
<name>A0A0J9CH66_9FIRM</name>
<dbReference type="PATRIC" id="fig|742734.4.peg.962"/>
<reference evidence="1 2" key="1">
    <citation type="submission" date="2011-04" db="EMBL/GenBank/DDBJ databases">
        <title>The Genome Sequence of Clostridium citroniae WAL-19142.</title>
        <authorList>
            <consortium name="The Broad Institute Genome Sequencing Platform"/>
            <person name="Earl A."/>
            <person name="Ward D."/>
            <person name="Feldgarden M."/>
            <person name="Gevers D."/>
            <person name="Warren Y.A."/>
            <person name="Tyrrell K.L."/>
            <person name="Citron D.M."/>
            <person name="Goldstein E.J."/>
            <person name="Daigneault M."/>
            <person name="Allen-Vercoe E."/>
            <person name="Young S.K."/>
            <person name="Zeng Q."/>
            <person name="Gargeya S."/>
            <person name="Fitzgerald M."/>
            <person name="Haas B."/>
            <person name="Abouelleil A."/>
            <person name="Alvarado L."/>
            <person name="Arachchi H.M."/>
            <person name="Berlin A."/>
            <person name="Brown A."/>
            <person name="Chapman S.B."/>
            <person name="Chen Z."/>
            <person name="Dunbar C."/>
            <person name="Freedman E."/>
            <person name="Gearin G."/>
            <person name="Gellesch M."/>
            <person name="Goldberg J."/>
            <person name="Griggs A."/>
            <person name="Gujja S."/>
            <person name="Heilman E.R."/>
            <person name="Heiman D."/>
            <person name="Howarth C."/>
            <person name="Larson L."/>
            <person name="Lui A."/>
            <person name="MacDonald P.J."/>
            <person name="Mehta T."/>
            <person name="Montmayeur A."/>
            <person name="Murphy C."/>
            <person name="Neiman D."/>
            <person name="Pearson M."/>
            <person name="Priest M."/>
            <person name="Roberts A."/>
            <person name="Saif S."/>
            <person name="Shea T."/>
            <person name="Shenoy N."/>
            <person name="Sisk P."/>
            <person name="Stolte C."/>
            <person name="Sykes S."/>
            <person name="White J."/>
            <person name="Yandava C."/>
            <person name="Wortman J."/>
            <person name="Nusbaum C."/>
            <person name="Birren B."/>
        </authorList>
    </citation>
    <scope>NUCLEOTIDE SEQUENCE [LARGE SCALE GENOMIC DNA]</scope>
    <source>
        <strain evidence="1 2">WAL-19142</strain>
    </source>
</reference>
<dbReference type="AlphaFoldDB" id="A0A0J9CH66"/>
<comment type="caution">
    <text evidence="1">The sequence shown here is derived from an EMBL/GenBank/DDBJ whole genome shotgun (WGS) entry which is preliminary data.</text>
</comment>
<accession>A0A0J9CH66</accession>